<sequence>MRCFILCILTCSLTLAHAQHFQQALSLLTENKRTEAKRLLNKRIEIYGDNEDTEYKQLELLVKRSDIDGLIKELGKAYQRYPDNVPFANMKYNPEANVNKDKSKADTVLETFLSNHYNEQLLDILVNDKMAPGKKEEAPKNISYSCPALNYSLHFEVKPDRVIATWEVKYLAEEVPTSEFAAFKEVLNKMVAADKKQIAFK</sequence>
<dbReference type="Gene3D" id="2.60.120.1130">
    <property type="match status" value="1"/>
</dbReference>
<organism evidence="2 3">
    <name type="scientific">Hydrobacter penzbergensis</name>
    <dbReference type="NCBI Taxonomy" id="1235997"/>
    <lineage>
        <taxon>Bacteria</taxon>
        <taxon>Pseudomonadati</taxon>
        <taxon>Bacteroidota</taxon>
        <taxon>Chitinophagia</taxon>
        <taxon>Chitinophagales</taxon>
        <taxon>Chitinophagaceae</taxon>
        <taxon>Hydrobacter</taxon>
    </lineage>
</organism>
<name>A0A8X8LEE0_9BACT</name>
<comment type="caution">
    <text evidence="2">The sequence shown here is derived from an EMBL/GenBank/DDBJ whole genome shotgun (WGS) entry which is preliminary data.</text>
</comment>
<dbReference type="RefSeq" id="WP_092722976.1">
    <property type="nucleotide sequence ID" value="NZ_FNNO01000004.1"/>
</dbReference>
<dbReference type="Proteomes" id="UP000198711">
    <property type="component" value="Unassembled WGS sequence"/>
</dbReference>
<dbReference type="AlphaFoldDB" id="A0A8X8LEE0"/>
<evidence type="ECO:0000313" key="2">
    <source>
        <dbReference type="EMBL" id="SDW58678.1"/>
    </source>
</evidence>
<dbReference type="EMBL" id="FNNO01000004">
    <property type="protein sequence ID" value="SDW58678.1"/>
    <property type="molecule type" value="Genomic_DNA"/>
</dbReference>
<keyword evidence="1" id="KW-0732">Signal</keyword>
<evidence type="ECO:0000313" key="3">
    <source>
        <dbReference type="Proteomes" id="UP000198711"/>
    </source>
</evidence>
<evidence type="ECO:0000256" key="1">
    <source>
        <dbReference type="SAM" id="SignalP"/>
    </source>
</evidence>
<gene>
    <name evidence="2" type="ORF">SAMN05444410_10426</name>
</gene>
<feature type="chain" id="PRO_5036472436" evidence="1">
    <location>
        <begin position="19"/>
        <end position="201"/>
    </location>
</feature>
<proteinExistence type="predicted"/>
<accession>A0A8X8LEE0</accession>
<protein>
    <submittedName>
        <fullName evidence="2">Uncharacterized protein</fullName>
    </submittedName>
</protein>
<keyword evidence="3" id="KW-1185">Reference proteome</keyword>
<reference evidence="2 3" key="1">
    <citation type="submission" date="2016-10" db="EMBL/GenBank/DDBJ databases">
        <authorList>
            <person name="Varghese N."/>
            <person name="Submissions S."/>
        </authorList>
    </citation>
    <scope>NUCLEOTIDE SEQUENCE [LARGE SCALE GENOMIC DNA]</scope>
    <source>
        <strain evidence="2 3">DSM 25353</strain>
    </source>
</reference>
<feature type="signal peptide" evidence="1">
    <location>
        <begin position="1"/>
        <end position="18"/>
    </location>
</feature>